<proteinExistence type="predicted"/>
<evidence type="ECO:0000313" key="7">
    <source>
        <dbReference type="EMBL" id="CCC49364.1"/>
    </source>
</evidence>
<organism evidence="7">
    <name type="scientific">Trypanosoma vivax (strain Y486)</name>
    <dbReference type="NCBI Taxonomy" id="1055687"/>
    <lineage>
        <taxon>Eukaryota</taxon>
        <taxon>Discoba</taxon>
        <taxon>Euglenozoa</taxon>
        <taxon>Kinetoplastea</taxon>
        <taxon>Metakinetoplastina</taxon>
        <taxon>Trypanosomatida</taxon>
        <taxon>Trypanosomatidae</taxon>
        <taxon>Trypanosoma</taxon>
        <taxon>Duttonella</taxon>
    </lineage>
</organism>
<dbReference type="PROSITE" id="PS50865">
    <property type="entry name" value="ZF_MYND_2"/>
    <property type="match status" value="1"/>
</dbReference>
<evidence type="ECO:0000259" key="6">
    <source>
        <dbReference type="PROSITE" id="PS50865"/>
    </source>
</evidence>
<dbReference type="GO" id="GO:0008270">
    <property type="term" value="F:zinc ion binding"/>
    <property type="evidence" value="ECO:0007669"/>
    <property type="project" value="UniProtKB-KW"/>
</dbReference>
<gene>
    <name evidence="7" type="ORF">TVY486_0706784</name>
</gene>
<dbReference type="OMA" id="DYFMKYT"/>
<evidence type="ECO:0000256" key="4">
    <source>
        <dbReference type="PROSITE-ProRule" id="PRU00134"/>
    </source>
</evidence>
<evidence type="ECO:0000256" key="3">
    <source>
        <dbReference type="ARBA" id="ARBA00022833"/>
    </source>
</evidence>
<reference evidence="7" key="1">
    <citation type="journal article" date="2012" name="Proc. Natl. Acad. Sci. U.S.A.">
        <title>Antigenic diversity is generated by distinct evolutionary mechanisms in African trypanosome species.</title>
        <authorList>
            <person name="Jackson A.P."/>
            <person name="Berry A."/>
            <person name="Aslett M."/>
            <person name="Allison H.C."/>
            <person name="Burton P."/>
            <person name="Vavrova-Anderson J."/>
            <person name="Brown R."/>
            <person name="Browne H."/>
            <person name="Corton N."/>
            <person name="Hauser H."/>
            <person name="Gamble J."/>
            <person name="Gilderthorp R."/>
            <person name="Marcello L."/>
            <person name="McQuillan J."/>
            <person name="Otto T.D."/>
            <person name="Quail M.A."/>
            <person name="Sanders M.J."/>
            <person name="van Tonder A."/>
            <person name="Ginger M.L."/>
            <person name="Field M.C."/>
            <person name="Barry J.D."/>
            <person name="Hertz-Fowler C."/>
            <person name="Berriman M."/>
        </authorList>
    </citation>
    <scope>NUCLEOTIDE SEQUENCE</scope>
    <source>
        <strain evidence="7">Y486</strain>
    </source>
</reference>
<sequence length="426" mass="47435">MPSVDNLPTPPRPDPVTLDQIYERLTASDVSMEDRAYHLVALGTVAFHPSVKLFLFEHRPISASVIVRAGREKEMKNEMDRDQDNIKAAVAENTRRREAVVKSVAFFLAQRNNAVAQECRWETAALLGELCRLESLPATRSRGGATILAPNEEIVQKINHYARLNLEYLALLPWFVPAVRELIGNDGSEAVSSSLTVRNTTRLRAKRESDNSDGSPGNAKGFMEDDEDVRVALQDILTSLPDVANGVCGEEKESTDGDVKCGQAIVWPPGRLDQAHDLMFVDASTSMLHLIPLVSRSSHLVCAHCEKSGGATSGSSGDPLLRCSSCKAVYYCSADCQRAHWVATHRVPCKSYKQQVETILAEYLAINKGSNKKKKKQQQQHVTVLEVPLEPSLFYETRRYLYDHRDASFGEVAFFDYFMKYTVRGS</sequence>
<keyword evidence="2 4" id="KW-0863">Zinc-finger</keyword>
<dbReference type="SUPFAM" id="SSF144232">
    <property type="entry name" value="HIT/MYND zinc finger-like"/>
    <property type="match status" value="1"/>
</dbReference>
<dbReference type="Gene3D" id="6.10.140.2220">
    <property type="match status" value="1"/>
</dbReference>
<evidence type="ECO:0000256" key="2">
    <source>
        <dbReference type="ARBA" id="ARBA00022771"/>
    </source>
</evidence>
<dbReference type="EMBL" id="HE573023">
    <property type="protein sequence ID" value="CCC49364.1"/>
    <property type="molecule type" value="Genomic_DNA"/>
</dbReference>
<name>G0TZG1_TRYVY</name>
<evidence type="ECO:0000256" key="1">
    <source>
        <dbReference type="ARBA" id="ARBA00022723"/>
    </source>
</evidence>
<evidence type="ECO:0000256" key="5">
    <source>
        <dbReference type="SAM" id="MobiDB-lite"/>
    </source>
</evidence>
<accession>G0TZG1</accession>
<feature type="region of interest" description="Disordered" evidence="5">
    <location>
        <begin position="202"/>
        <end position="222"/>
    </location>
</feature>
<dbReference type="InterPro" id="IPR002893">
    <property type="entry name" value="Znf_MYND"/>
</dbReference>
<dbReference type="AlphaFoldDB" id="G0TZG1"/>
<dbReference type="VEuPathDB" id="TriTrypDB:TvY486_0706784"/>
<protein>
    <recommendedName>
        <fullName evidence="6">MYND-type domain-containing protein</fullName>
    </recommendedName>
</protein>
<dbReference type="PROSITE" id="PS01360">
    <property type="entry name" value="ZF_MYND_1"/>
    <property type="match status" value="1"/>
</dbReference>
<dbReference type="Pfam" id="PF01753">
    <property type="entry name" value="zf-MYND"/>
    <property type="match status" value="1"/>
</dbReference>
<keyword evidence="1" id="KW-0479">Metal-binding</keyword>
<keyword evidence="3" id="KW-0862">Zinc</keyword>
<feature type="domain" description="MYND-type" evidence="6">
    <location>
        <begin position="302"/>
        <end position="349"/>
    </location>
</feature>